<evidence type="ECO:0000313" key="2">
    <source>
        <dbReference type="Proteomes" id="UP001221838"/>
    </source>
</evidence>
<evidence type="ECO:0008006" key="3">
    <source>
        <dbReference type="Google" id="ProtNLM"/>
    </source>
</evidence>
<dbReference type="EMBL" id="JAQNDM010000002">
    <property type="protein sequence ID" value="MDC0715228.1"/>
    <property type="molecule type" value="Genomic_DNA"/>
</dbReference>
<organism evidence="1 2">
    <name type="scientific">Stigmatella ashevillensis</name>
    <dbReference type="NCBI Taxonomy" id="2995309"/>
    <lineage>
        <taxon>Bacteria</taxon>
        <taxon>Pseudomonadati</taxon>
        <taxon>Myxococcota</taxon>
        <taxon>Myxococcia</taxon>
        <taxon>Myxococcales</taxon>
        <taxon>Cystobacterineae</taxon>
        <taxon>Archangiaceae</taxon>
        <taxon>Stigmatella</taxon>
    </lineage>
</organism>
<proteinExistence type="predicted"/>
<dbReference type="Proteomes" id="UP001221838">
    <property type="component" value="Unassembled WGS sequence"/>
</dbReference>
<protein>
    <recommendedName>
        <fullName evidence="3">Helicase XPB/Ssl2 N-terminal domain-containing protein</fullName>
    </recommendedName>
</protein>
<evidence type="ECO:0000313" key="1">
    <source>
        <dbReference type="EMBL" id="MDC0715228.1"/>
    </source>
</evidence>
<sequence length="393" mass="43453">MIRLERDVKVHTFEAEATVAVGRNRPEFLAVARLAADLQRPLDGGTVAQELLGGLPAQTGWRVIDRCLALGLLERQAKQGPAKLSESGARALAQGAVLVPEEGIWRFYLIDDPLIDLPLVHVVRLEASNAREERDLLNQAKTRGENRPSLGAPAPGSLAQETLLKRFLTSVVHGRGFEVRDLAPRGEPGPSGSLRLSLEWSPKSAPQLVLQGRLPMTEERAQADVDLQAGTPIECGAISYEEVWRTLVSAARRVPIEELAQWQSTTQRHLLPVSLDASLPEAARRTMQMDLESPSTRIGRLGQFNPARLRGVDLVPRSEADAQAWAEWLQWDALDRYVTPTGLLEKARQVTARFSYHRPHLPDPKALLARALRTPLESRSRFLLAPSDLGLWS</sequence>
<accession>A0ABT5DQ21</accession>
<keyword evidence="2" id="KW-1185">Reference proteome</keyword>
<name>A0ABT5DQ21_9BACT</name>
<reference evidence="1 2" key="1">
    <citation type="submission" date="2022-11" db="EMBL/GenBank/DDBJ databases">
        <title>Minimal conservation of predation-associated metabolite biosynthetic gene clusters underscores biosynthetic potential of Myxococcota including descriptions for ten novel species: Archangium lansinium sp. nov., Myxococcus landrumus sp. nov., Nannocystis bai.</title>
        <authorList>
            <person name="Ahearne A."/>
            <person name="Stevens C."/>
            <person name="Dowd S."/>
        </authorList>
    </citation>
    <scope>NUCLEOTIDE SEQUENCE [LARGE SCALE GENOMIC DNA]</scope>
    <source>
        <strain evidence="1 2">NCWAL01</strain>
    </source>
</reference>
<comment type="caution">
    <text evidence="1">The sequence shown here is derived from an EMBL/GenBank/DDBJ whole genome shotgun (WGS) entry which is preliminary data.</text>
</comment>
<dbReference type="RefSeq" id="WP_272145909.1">
    <property type="nucleotide sequence ID" value="NZ_JAQNDM010000002.1"/>
</dbReference>
<gene>
    <name evidence="1" type="ORF">POL68_42660</name>
</gene>